<comment type="caution">
    <text evidence="1">The sequence shown here is derived from an EMBL/GenBank/DDBJ whole genome shotgun (WGS) entry which is preliminary data.</text>
</comment>
<dbReference type="Proteomes" id="UP001332243">
    <property type="component" value="Unassembled WGS sequence"/>
</dbReference>
<dbReference type="Gene3D" id="6.10.250.660">
    <property type="match status" value="1"/>
</dbReference>
<organism evidence="1 2">
    <name type="scientific">Plantactinospora sonchi</name>
    <dbReference type="NCBI Taxonomy" id="1544735"/>
    <lineage>
        <taxon>Bacteria</taxon>
        <taxon>Bacillati</taxon>
        <taxon>Actinomycetota</taxon>
        <taxon>Actinomycetes</taxon>
        <taxon>Micromonosporales</taxon>
        <taxon>Micromonosporaceae</taxon>
        <taxon>Plantactinospora</taxon>
    </lineage>
</organism>
<protein>
    <submittedName>
        <fullName evidence="1">DivIVA domain-containing protein</fullName>
    </submittedName>
</protein>
<dbReference type="EMBL" id="JAZGQK010000021">
    <property type="protein sequence ID" value="MEE6261610.1"/>
    <property type="molecule type" value="Genomic_DNA"/>
</dbReference>
<accession>A0ABU7RYN3</accession>
<sequence>MLPRIRRPKPFERKRHDGGYYRSAAYLPLRPWQVRDRRFRFARVGQRGFDQAEVRAFLAQVADDLAAAYDAVAHSRQETARIKDALRRWQSEQAGTVGERGRP</sequence>
<keyword evidence="2" id="KW-1185">Reference proteome</keyword>
<gene>
    <name evidence="1" type="ORF">V1633_24295</name>
</gene>
<evidence type="ECO:0000313" key="2">
    <source>
        <dbReference type="Proteomes" id="UP001332243"/>
    </source>
</evidence>
<dbReference type="NCBIfam" id="TIGR03544">
    <property type="entry name" value="DivI1A_domain"/>
    <property type="match status" value="1"/>
</dbReference>
<name>A0ABU7RYN3_9ACTN</name>
<reference evidence="1 2" key="1">
    <citation type="submission" date="2024-01" db="EMBL/GenBank/DDBJ databases">
        <title>Genome insights into Plantactinospora sonchi sp. nov.</title>
        <authorList>
            <person name="Wang L."/>
        </authorList>
    </citation>
    <scope>NUCLEOTIDE SEQUENCE [LARGE SCALE GENOMIC DNA]</scope>
    <source>
        <strain evidence="1 2">NEAU-QY2</strain>
    </source>
</reference>
<evidence type="ECO:0000313" key="1">
    <source>
        <dbReference type="EMBL" id="MEE6261610.1"/>
    </source>
</evidence>
<dbReference type="InterPro" id="IPR019933">
    <property type="entry name" value="DivIVA_domain"/>
</dbReference>
<proteinExistence type="predicted"/>